<name>A0A7J5ZFP5_DISMA</name>
<dbReference type="InterPro" id="IPR042061">
    <property type="entry name" value="Peregrin_ePHD"/>
</dbReference>
<sequence>MGLDFDVKTFCHNLRATKPPYECPVESCRKVYKSYSGIEYHLYHYDHDNPTPAQTVPQKKRKGRPPRASLAGSGDTDDGVGNGGGGLGHGGNTPGSPNQSDHSNSPGRETMTYAQAQRMVELDFQGRIHRISIFENIDVVSEEDSDAEDAPTSGTGGGGGGVCNGSDGGGSEVGGGGKDRTDIPSSNGGKSTPKSGKHKTLSPALQSSSLRRCSESWTRRDLKPLLDRHHTTEYDIDEEDYIWLDIMNDKRRRDGVTPIPQEVFEYLMDRLEKESYFESHNKADPSTLIDEDAVCCICNDGECQNSNVILFCDMCNLAVHQECYGVPYIPEGQWLCRRCLQSPSRAVDCALCPNKGGAFKQTDDARWAHVVCALWIPEVCFANTVFLEPIDSIEHIPPARWKLTCYICKQRGSGACIQCHKANCYTAFHVTCAQQAGLYMKMEPVRETGANGTSFSVRKTAYCDIHTPPGSARPLAGVGGASMGSSHSEGELEEDDEPSICHDDDSKGWSSERAKRAKAKSRLKMKRARKILAERRAAAPVVSVPCIPPHRLSKITSNLTVPRKSQFMQRLHSYWTLKRQSRNGVPLLRRLQTHLQSQRHIEPLTTNSRTTPLGAL</sequence>
<evidence type="ECO:0000259" key="9">
    <source>
        <dbReference type="PROSITE" id="PS50016"/>
    </source>
</evidence>
<evidence type="ECO:0000256" key="1">
    <source>
        <dbReference type="ARBA" id="ARBA00004123"/>
    </source>
</evidence>
<reference evidence="12 13" key="1">
    <citation type="submission" date="2020-03" db="EMBL/GenBank/DDBJ databases">
        <title>Dissostichus mawsoni Genome sequencing and assembly.</title>
        <authorList>
            <person name="Park H."/>
        </authorList>
    </citation>
    <scope>NUCLEOTIDE SEQUENCE [LARGE SCALE GENOMIC DNA]</scope>
    <source>
        <strain evidence="12">DM0001</strain>
        <tissue evidence="12">Muscle</tissue>
    </source>
</reference>
<dbReference type="SUPFAM" id="SSF57903">
    <property type="entry name" value="FYVE/PHD zinc finger"/>
    <property type="match status" value="2"/>
</dbReference>
<dbReference type="PANTHER" id="PTHR13793:SF85">
    <property type="entry name" value="PEREGRIN"/>
    <property type="match status" value="1"/>
</dbReference>
<dbReference type="Gene3D" id="3.30.40.10">
    <property type="entry name" value="Zinc/RING finger domain, C3HC4 (zinc finger)"/>
    <property type="match status" value="2"/>
</dbReference>
<dbReference type="GO" id="GO:0005634">
    <property type="term" value="C:nucleus"/>
    <property type="evidence" value="ECO:0007669"/>
    <property type="project" value="UniProtKB-SubCell"/>
</dbReference>
<dbReference type="PROSITE" id="PS50157">
    <property type="entry name" value="ZINC_FINGER_C2H2_2"/>
    <property type="match status" value="1"/>
</dbReference>
<evidence type="ECO:0000313" key="13">
    <source>
        <dbReference type="Proteomes" id="UP000518266"/>
    </source>
</evidence>
<dbReference type="InterPro" id="IPR011011">
    <property type="entry name" value="Znf_FYVE_PHD"/>
</dbReference>
<dbReference type="AlphaFoldDB" id="A0A7J5ZFP5"/>
<feature type="region of interest" description="Disordered" evidence="8">
    <location>
        <begin position="141"/>
        <end position="207"/>
    </location>
</feature>
<dbReference type="InterPro" id="IPR034732">
    <property type="entry name" value="EPHD"/>
</dbReference>
<keyword evidence="5" id="KW-0862">Zinc</keyword>
<evidence type="ECO:0000256" key="2">
    <source>
        <dbReference type="ARBA" id="ARBA00022723"/>
    </source>
</evidence>
<feature type="compositionally biased region" description="Gly residues" evidence="8">
    <location>
        <begin position="154"/>
        <end position="176"/>
    </location>
</feature>
<dbReference type="PROSITE" id="PS01359">
    <property type="entry name" value="ZF_PHD_1"/>
    <property type="match status" value="1"/>
</dbReference>
<dbReference type="EMBL" id="JAAKFY010000002">
    <property type="protein sequence ID" value="KAF3860644.1"/>
    <property type="molecule type" value="Genomic_DNA"/>
</dbReference>
<evidence type="ECO:0000256" key="7">
    <source>
        <dbReference type="PROSITE-ProRule" id="PRU00042"/>
    </source>
</evidence>
<gene>
    <name evidence="12" type="ORF">F7725_000899</name>
</gene>
<dbReference type="InterPro" id="IPR013083">
    <property type="entry name" value="Znf_RING/FYVE/PHD"/>
</dbReference>
<dbReference type="PROSITE" id="PS51805">
    <property type="entry name" value="EPHD"/>
    <property type="match status" value="1"/>
</dbReference>
<evidence type="ECO:0000259" key="11">
    <source>
        <dbReference type="PROSITE" id="PS51805"/>
    </source>
</evidence>
<evidence type="ECO:0000256" key="6">
    <source>
        <dbReference type="ARBA" id="ARBA00023242"/>
    </source>
</evidence>
<organism evidence="12 13">
    <name type="scientific">Dissostichus mawsoni</name>
    <name type="common">Antarctic cod</name>
    <dbReference type="NCBI Taxonomy" id="36200"/>
    <lineage>
        <taxon>Eukaryota</taxon>
        <taxon>Metazoa</taxon>
        <taxon>Chordata</taxon>
        <taxon>Craniata</taxon>
        <taxon>Vertebrata</taxon>
        <taxon>Euteleostomi</taxon>
        <taxon>Actinopterygii</taxon>
        <taxon>Neopterygii</taxon>
        <taxon>Teleostei</taxon>
        <taxon>Neoteleostei</taxon>
        <taxon>Acanthomorphata</taxon>
        <taxon>Eupercaria</taxon>
        <taxon>Perciformes</taxon>
        <taxon>Notothenioidei</taxon>
        <taxon>Nototheniidae</taxon>
        <taxon>Dissostichus</taxon>
    </lineage>
</organism>
<feature type="compositionally biased region" description="Gly residues" evidence="8">
    <location>
        <begin position="80"/>
        <end position="93"/>
    </location>
</feature>
<feature type="compositionally biased region" description="Basic and acidic residues" evidence="8">
    <location>
        <begin position="499"/>
        <end position="514"/>
    </location>
</feature>
<keyword evidence="4 7" id="KW-0863">Zinc-finger</keyword>
<dbReference type="PANTHER" id="PTHR13793">
    <property type="entry name" value="PHD FINGER PROTEINS"/>
    <property type="match status" value="1"/>
</dbReference>
<comment type="subcellular location">
    <subcellularLocation>
        <location evidence="1">Nucleus</location>
    </subcellularLocation>
</comment>
<dbReference type="SMART" id="SM00249">
    <property type="entry name" value="PHD"/>
    <property type="match status" value="2"/>
</dbReference>
<dbReference type="Proteomes" id="UP000518266">
    <property type="component" value="Unassembled WGS sequence"/>
</dbReference>
<feature type="compositionally biased region" description="Polar residues" evidence="8">
    <location>
        <begin position="183"/>
        <end position="194"/>
    </location>
</feature>
<evidence type="ECO:0000256" key="4">
    <source>
        <dbReference type="ARBA" id="ARBA00022771"/>
    </source>
</evidence>
<dbReference type="PROSITE" id="PS00028">
    <property type="entry name" value="ZINC_FINGER_C2H2_1"/>
    <property type="match status" value="1"/>
</dbReference>
<feature type="domain" description="PHD-type" evidence="9">
    <location>
        <begin position="292"/>
        <end position="342"/>
    </location>
</feature>
<keyword evidence="6" id="KW-0539">Nucleus</keyword>
<feature type="domain" description="PHD-type" evidence="11">
    <location>
        <begin position="346"/>
        <end position="467"/>
    </location>
</feature>
<protein>
    <recommendedName>
        <fullName evidence="14">Peregrin</fullName>
    </recommendedName>
</protein>
<dbReference type="InterPro" id="IPR001965">
    <property type="entry name" value="Znf_PHD"/>
</dbReference>
<dbReference type="PROSITE" id="PS50016">
    <property type="entry name" value="ZF_PHD_2"/>
    <property type="match status" value="1"/>
</dbReference>
<dbReference type="InterPro" id="IPR050701">
    <property type="entry name" value="Histone_Mod_Regulator"/>
</dbReference>
<feature type="compositionally biased region" description="Polar residues" evidence="8">
    <location>
        <begin position="98"/>
        <end position="108"/>
    </location>
</feature>
<accession>A0A7J5ZFP5</accession>
<dbReference type="Pfam" id="PF13832">
    <property type="entry name" value="zf-HC5HC2H_2"/>
    <property type="match status" value="1"/>
</dbReference>
<dbReference type="GO" id="GO:0006357">
    <property type="term" value="P:regulation of transcription by RNA polymerase II"/>
    <property type="evidence" value="ECO:0007669"/>
    <property type="project" value="TreeGrafter"/>
</dbReference>
<dbReference type="InterPro" id="IPR019542">
    <property type="entry name" value="Enhancer_polycomb-like_N"/>
</dbReference>
<evidence type="ECO:0000256" key="5">
    <source>
        <dbReference type="ARBA" id="ARBA00022833"/>
    </source>
</evidence>
<dbReference type="FunFam" id="3.30.40.10:FF:000007">
    <property type="entry name" value="Bromodomain containing 1, isoform CRA_b"/>
    <property type="match status" value="1"/>
</dbReference>
<evidence type="ECO:0000259" key="10">
    <source>
        <dbReference type="PROSITE" id="PS50157"/>
    </source>
</evidence>
<dbReference type="Pfam" id="PF10513">
    <property type="entry name" value="EPL1"/>
    <property type="match status" value="1"/>
</dbReference>
<feature type="domain" description="C2H2-type" evidence="10">
    <location>
        <begin position="21"/>
        <end position="52"/>
    </location>
</feature>
<dbReference type="FunFam" id="3.30.40.10:FF:000008">
    <property type="entry name" value="Bromodomain containing 1, isoform CRA_a"/>
    <property type="match status" value="1"/>
</dbReference>
<evidence type="ECO:0008006" key="14">
    <source>
        <dbReference type="Google" id="ProtNLM"/>
    </source>
</evidence>
<proteinExistence type="predicted"/>
<evidence type="ECO:0000256" key="3">
    <source>
        <dbReference type="ARBA" id="ARBA00022737"/>
    </source>
</evidence>
<dbReference type="InterPro" id="IPR013087">
    <property type="entry name" value="Znf_C2H2_type"/>
</dbReference>
<dbReference type="InterPro" id="IPR019786">
    <property type="entry name" value="Zinc_finger_PHD-type_CS"/>
</dbReference>
<feature type="region of interest" description="Disordered" evidence="8">
    <location>
        <begin position="475"/>
        <end position="520"/>
    </location>
</feature>
<comment type="caution">
    <text evidence="12">The sequence shown here is derived from an EMBL/GenBank/DDBJ whole genome shotgun (WGS) entry which is preliminary data.</text>
</comment>
<dbReference type="CDD" id="cd15701">
    <property type="entry name" value="ePHD_BRPF1"/>
    <property type="match status" value="1"/>
</dbReference>
<dbReference type="GO" id="GO:0008270">
    <property type="term" value="F:zinc ion binding"/>
    <property type="evidence" value="ECO:0007669"/>
    <property type="project" value="UniProtKB-KW"/>
</dbReference>
<dbReference type="InterPro" id="IPR042008">
    <property type="entry name" value="BRPF1_PHD"/>
</dbReference>
<evidence type="ECO:0000256" key="8">
    <source>
        <dbReference type="SAM" id="MobiDB-lite"/>
    </source>
</evidence>
<keyword evidence="13" id="KW-1185">Reference proteome</keyword>
<dbReference type="CDD" id="cd15676">
    <property type="entry name" value="PHD_BRPF1"/>
    <property type="match status" value="1"/>
</dbReference>
<keyword evidence="3" id="KW-0677">Repeat</keyword>
<dbReference type="Pfam" id="PF13831">
    <property type="entry name" value="PHD_2"/>
    <property type="match status" value="1"/>
</dbReference>
<feature type="region of interest" description="Disordered" evidence="8">
    <location>
        <begin position="46"/>
        <end position="108"/>
    </location>
</feature>
<dbReference type="OrthoDB" id="20839at2759"/>
<evidence type="ECO:0000313" key="12">
    <source>
        <dbReference type="EMBL" id="KAF3860644.1"/>
    </source>
</evidence>
<keyword evidence="2" id="KW-0479">Metal-binding</keyword>
<dbReference type="InterPro" id="IPR019787">
    <property type="entry name" value="Znf_PHD-finger"/>
</dbReference>